<evidence type="ECO:0000256" key="2">
    <source>
        <dbReference type="ARBA" id="ARBA00022679"/>
    </source>
</evidence>
<dbReference type="InterPro" id="IPR000182">
    <property type="entry name" value="GNAT_dom"/>
</dbReference>
<dbReference type="InterPro" id="IPR016181">
    <property type="entry name" value="Acyl_CoA_acyltransferase"/>
</dbReference>
<dbReference type="PROSITE" id="PS51186">
    <property type="entry name" value="GNAT"/>
    <property type="match status" value="1"/>
</dbReference>
<dbReference type="EMBL" id="JALLPJ020000189">
    <property type="protein sequence ID" value="KAL3799379.1"/>
    <property type="molecule type" value="Genomic_DNA"/>
</dbReference>
<comment type="similarity">
    <text evidence="5">Belongs to the TDD superfamily. DTWD2 family.</text>
</comment>
<dbReference type="PANTHER" id="PTHR21392:SF0">
    <property type="entry name" value="TRNA-URIDINE AMINOCARBOXYPROPYLTRANSFERASE 2"/>
    <property type="match status" value="1"/>
</dbReference>
<evidence type="ECO:0000259" key="7">
    <source>
        <dbReference type="PROSITE" id="PS51186"/>
    </source>
</evidence>
<dbReference type="Pfam" id="PF13508">
    <property type="entry name" value="Acetyltransf_7"/>
    <property type="match status" value="1"/>
</dbReference>
<evidence type="ECO:0000256" key="5">
    <source>
        <dbReference type="ARBA" id="ARBA00034489"/>
    </source>
</evidence>
<evidence type="ECO:0000256" key="1">
    <source>
        <dbReference type="ARBA" id="ARBA00012386"/>
    </source>
</evidence>
<keyword evidence="3" id="KW-0949">S-adenosyl-L-methionine</keyword>
<dbReference type="GO" id="GO:0008033">
    <property type="term" value="P:tRNA processing"/>
    <property type="evidence" value="ECO:0007669"/>
    <property type="project" value="UniProtKB-KW"/>
</dbReference>
<dbReference type="Proteomes" id="UP001530400">
    <property type="component" value="Unassembled WGS sequence"/>
</dbReference>
<reference evidence="8 9" key="1">
    <citation type="submission" date="2024-10" db="EMBL/GenBank/DDBJ databases">
        <title>Updated reference genomes for cyclostephanoid diatoms.</title>
        <authorList>
            <person name="Roberts W.R."/>
            <person name="Alverson A.J."/>
        </authorList>
    </citation>
    <scope>NUCLEOTIDE SEQUENCE [LARGE SCALE GENOMIC DNA]</scope>
    <source>
        <strain evidence="8 9">AJA010-31</strain>
    </source>
</reference>
<sequence>MKPLPRLLFFITPKQSTYHYIVSRRFAALLSSTDFECIRLEPPFDRNIYDFYGNNLSPRKRLVPSLPKEDDSNDVIYVLKSKENRPEHQEIVAALRLTRSKCDGSYAFLRSLCCAKEYRRQGLGVHLLQSSLDVFNTTSCYCFASSDLQHFYESAGFVRIQINDVDDEVPKWMLHSYQLMTTRWNQKGKTLELFVKQSVVQKSVTRIILLQHSEEVSKSTATGWLVDDCLYNQYIGNLQPSNVSLKHHVELERWMWSGRNDSTTIGKQIQQLAANSRVFLLWTGQNSDTATPKDTDLDASYIILDGTWQQAQSIYRRIESLWKLPRISLIDTQRSKYILRKDYTGWREKFSSNEDGGDLLCTAEVMAAVLDRRNNAIGATEIRDRLDTFQRYYPQIAAKRKELTSQDNVHK</sequence>
<dbReference type="SUPFAM" id="SSF55729">
    <property type="entry name" value="Acyl-CoA N-acyltransferases (Nat)"/>
    <property type="match status" value="1"/>
</dbReference>
<dbReference type="CDD" id="cd04301">
    <property type="entry name" value="NAT_SF"/>
    <property type="match status" value="1"/>
</dbReference>
<dbReference type="InterPro" id="IPR039262">
    <property type="entry name" value="DTWD2/TAPT"/>
</dbReference>
<comment type="caution">
    <text evidence="8">The sequence shown here is derived from an EMBL/GenBank/DDBJ whole genome shotgun (WGS) entry which is preliminary data.</text>
</comment>
<gene>
    <name evidence="8" type="ORF">ACHAWO_000625</name>
</gene>
<dbReference type="InterPro" id="IPR005636">
    <property type="entry name" value="DTW"/>
</dbReference>
<evidence type="ECO:0000256" key="4">
    <source>
        <dbReference type="ARBA" id="ARBA00022694"/>
    </source>
</evidence>
<accession>A0ABD3QHT6</accession>
<proteinExistence type="inferred from homology"/>
<dbReference type="Pfam" id="PF03942">
    <property type="entry name" value="DTW"/>
    <property type="match status" value="1"/>
</dbReference>
<dbReference type="AlphaFoldDB" id="A0ABD3QHT6"/>
<dbReference type="GO" id="GO:0016432">
    <property type="term" value="F:tRNA-uridine aminocarboxypropyltransferase activity"/>
    <property type="evidence" value="ECO:0007669"/>
    <property type="project" value="UniProtKB-EC"/>
</dbReference>
<keyword evidence="9" id="KW-1185">Reference proteome</keyword>
<protein>
    <recommendedName>
        <fullName evidence="1">tRNA-uridine aminocarboxypropyltransferase</fullName>
        <ecNumber evidence="1">2.5.1.25</ecNumber>
    </recommendedName>
</protein>
<dbReference type="EC" id="2.5.1.25" evidence="1"/>
<keyword evidence="4" id="KW-0819">tRNA processing</keyword>
<feature type="domain" description="N-acetyltransferase" evidence="7">
    <location>
        <begin position="38"/>
        <end position="185"/>
    </location>
</feature>
<comment type="catalytic activity">
    <reaction evidence="6">
        <text>a uridine in tRNA + S-adenosyl-L-methionine = a 3-[(3S)-3-amino-3-carboxypropyl]uridine in tRNA + S-methyl-5'-thioadenosine + H(+)</text>
        <dbReference type="Rhea" id="RHEA:62432"/>
        <dbReference type="Rhea" id="RHEA-COMP:13339"/>
        <dbReference type="Rhea" id="RHEA-COMP:16092"/>
        <dbReference type="ChEBI" id="CHEBI:15378"/>
        <dbReference type="ChEBI" id="CHEBI:17509"/>
        <dbReference type="ChEBI" id="CHEBI:59789"/>
        <dbReference type="ChEBI" id="CHEBI:65315"/>
        <dbReference type="ChEBI" id="CHEBI:82930"/>
        <dbReference type="EC" id="2.5.1.25"/>
    </reaction>
</comment>
<organism evidence="8 9">
    <name type="scientific">Cyclotella atomus</name>
    <dbReference type="NCBI Taxonomy" id="382360"/>
    <lineage>
        <taxon>Eukaryota</taxon>
        <taxon>Sar</taxon>
        <taxon>Stramenopiles</taxon>
        <taxon>Ochrophyta</taxon>
        <taxon>Bacillariophyta</taxon>
        <taxon>Coscinodiscophyceae</taxon>
        <taxon>Thalassiosirophycidae</taxon>
        <taxon>Stephanodiscales</taxon>
        <taxon>Stephanodiscaceae</taxon>
        <taxon>Cyclotella</taxon>
    </lineage>
</organism>
<dbReference type="PANTHER" id="PTHR21392">
    <property type="entry name" value="TRNA-URIDINE AMINOCARBOXYPROPYLTRANSFERASE 2"/>
    <property type="match status" value="1"/>
</dbReference>
<evidence type="ECO:0000256" key="6">
    <source>
        <dbReference type="ARBA" id="ARBA00048718"/>
    </source>
</evidence>
<evidence type="ECO:0000313" key="8">
    <source>
        <dbReference type="EMBL" id="KAL3799379.1"/>
    </source>
</evidence>
<dbReference type="SMART" id="SM01144">
    <property type="entry name" value="DTW"/>
    <property type="match status" value="1"/>
</dbReference>
<name>A0ABD3QHT6_9STRA</name>
<evidence type="ECO:0000256" key="3">
    <source>
        <dbReference type="ARBA" id="ARBA00022691"/>
    </source>
</evidence>
<evidence type="ECO:0000313" key="9">
    <source>
        <dbReference type="Proteomes" id="UP001530400"/>
    </source>
</evidence>
<dbReference type="Gene3D" id="3.40.630.30">
    <property type="match status" value="1"/>
</dbReference>
<keyword evidence="2" id="KW-0808">Transferase</keyword>